<evidence type="ECO:0000313" key="1">
    <source>
        <dbReference type="EMBL" id="KAF3602432.1"/>
    </source>
</evidence>
<dbReference type="AlphaFoldDB" id="A0A8S9SKL5"/>
<gene>
    <name evidence="1" type="ORF">F2Q69_00037545</name>
</gene>
<protein>
    <submittedName>
        <fullName evidence="1">Uncharacterized protein</fullName>
    </submittedName>
</protein>
<dbReference type="Proteomes" id="UP000712600">
    <property type="component" value="Unassembled WGS sequence"/>
</dbReference>
<comment type="caution">
    <text evidence="1">The sequence shown here is derived from an EMBL/GenBank/DDBJ whole genome shotgun (WGS) entry which is preliminary data.</text>
</comment>
<proteinExistence type="predicted"/>
<accession>A0A8S9SKL5</accession>
<sequence length="408" mass="45428">MASSLGCLTDSIPQLNTSFLQLQVRVIGEKVDARSIALCFDSDLIRLLLWRAGAVRTARQTVRELEWLFDKQGSSELMIVDMLLLDTKATLIQGSVSASLDLHTFVVLELPDKTNSVQTHPPKIATAEKSKHVASANPSKPAGNVKSVIENSALLIFKNPEKFVENYFGQNIGSVVVWVTFQSSTYKSAMNRITATKSNIPSPSSTISVHGNLAPSGEILVARIVKKGSERSVDMLLWREGTPAGKVLINYYCKSPKASSLEFTKYIKREDMISMMFKHMCRLCTRTQLIVKFFYAEERNPRPSRLSHSPMLKRYSVQMKLTQFNFSLKHSSFTVSRIYDHHQRPPIPNFDNREGNDYPSDDMLGIGDVETSPSPVVNRNVSVNTKDCTADGMVVGETTETNAPSDPC</sequence>
<dbReference type="EMBL" id="QGKX02000004">
    <property type="protein sequence ID" value="KAF3602432.1"/>
    <property type="molecule type" value="Genomic_DNA"/>
</dbReference>
<name>A0A8S9SKL5_BRACR</name>
<reference evidence="1" key="1">
    <citation type="submission" date="2019-12" db="EMBL/GenBank/DDBJ databases">
        <title>Genome sequencing and annotation of Brassica cretica.</title>
        <authorList>
            <person name="Studholme D.J."/>
            <person name="Sarris P."/>
        </authorList>
    </citation>
    <scope>NUCLEOTIDE SEQUENCE</scope>
    <source>
        <strain evidence="1">PFS-109/04</strain>
        <tissue evidence="1">Leaf</tissue>
    </source>
</reference>
<organism evidence="1 2">
    <name type="scientific">Brassica cretica</name>
    <name type="common">Mustard</name>
    <dbReference type="NCBI Taxonomy" id="69181"/>
    <lineage>
        <taxon>Eukaryota</taxon>
        <taxon>Viridiplantae</taxon>
        <taxon>Streptophyta</taxon>
        <taxon>Embryophyta</taxon>
        <taxon>Tracheophyta</taxon>
        <taxon>Spermatophyta</taxon>
        <taxon>Magnoliopsida</taxon>
        <taxon>eudicotyledons</taxon>
        <taxon>Gunneridae</taxon>
        <taxon>Pentapetalae</taxon>
        <taxon>rosids</taxon>
        <taxon>malvids</taxon>
        <taxon>Brassicales</taxon>
        <taxon>Brassicaceae</taxon>
        <taxon>Brassiceae</taxon>
        <taxon>Brassica</taxon>
    </lineage>
</organism>
<evidence type="ECO:0000313" key="2">
    <source>
        <dbReference type="Proteomes" id="UP000712600"/>
    </source>
</evidence>